<accession>A0A0R0DLK0</accession>
<keyword evidence="3" id="KW-1185">Reference proteome</keyword>
<dbReference type="AlphaFoldDB" id="A0A0R0DLK0"/>
<dbReference type="Pfam" id="PF11306">
    <property type="entry name" value="DUF3108"/>
    <property type="match status" value="1"/>
</dbReference>
<comment type="caution">
    <text evidence="2">The sequence shown here is derived from an EMBL/GenBank/DDBJ whole genome shotgun (WGS) entry which is preliminary data.</text>
</comment>
<evidence type="ECO:0000256" key="1">
    <source>
        <dbReference type="SAM" id="SignalP"/>
    </source>
</evidence>
<dbReference type="InterPro" id="IPR021457">
    <property type="entry name" value="DUF3108"/>
</dbReference>
<evidence type="ECO:0000313" key="3">
    <source>
        <dbReference type="Proteomes" id="UP000050956"/>
    </source>
</evidence>
<feature type="signal peptide" evidence="1">
    <location>
        <begin position="1"/>
        <end position="25"/>
    </location>
</feature>
<evidence type="ECO:0000313" key="2">
    <source>
        <dbReference type="EMBL" id="KRG79194.1"/>
    </source>
</evidence>
<dbReference type="RefSeq" id="WP_057636627.1">
    <property type="nucleotide sequence ID" value="NZ_LDJM01000006.1"/>
</dbReference>
<evidence type="ECO:0008006" key="4">
    <source>
        <dbReference type="Google" id="ProtNLM"/>
    </source>
</evidence>
<feature type="chain" id="PRO_5006395908" description="DUF3108 domain-containing protein" evidence="1">
    <location>
        <begin position="26"/>
        <end position="227"/>
    </location>
</feature>
<reference evidence="2 3" key="1">
    <citation type="submission" date="2015-05" db="EMBL/GenBank/DDBJ databases">
        <title>Genome sequencing and analysis of members of genus Stenotrophomonas.</title>
        <authorList>
            <person name="Patil P.P."/>
            <person name="Midha S."/>
            <person name="Patil P.B."/>
        </authorList>
    </citation>
    <scope>NUCLEOTIDE SEQUENCE [LARGE SCALE GENOMIC DNA]</scope>
    <source>
        <strain evidence="2 3">DSM 24757</strain>
    </source>
</reference>
<proteinExistence type="predicted"/>
<gene>
    <name evidence="2" type="ORF">ABB30_01990</name>
</gene>
<dbReference type="STRING" id="336566.ABB30_01990"/>
<dbReference type="OrthoDB" id="6007799at2"/>
<keyword evidence="1" id="KW-0732">Signal</keyword>
<dbReference type="Proteomes" id="UP000050956">
    <property type="component" value="Unassembled WGS sequence"/>
</dbReference>
<dbReference type="PATRIC" id="fig|336566.3.peg.2766"/>
<sequence>MTTFGRFTRPLVALLLAAASLPALAVAPFKADYRASYMGLQADGVMQLERQQGNRWRYSLQVRNQMADLRQSTVFDEHNGHLRPLSSEDTANLLIKRRNIQADYDWADRQATWRGDLRADRRGPVALRDGDMDALLINLAIARDLAAGRPLNYRMVDEGRIKQMRYTVGGKETLQLDGRSIEVTRVSRVDGDKEMIAWISSEYPVPLRLLQRKGGRDELDLTIKAVH</sequence>
<name>A0A0R0DLK0_9GAMM</name>
<dbReference type="EMBL" id="LDJM01000006">
    <property type="protein sequence ID" value="KRG79194.1"/>
    <property type="molecule type" value="Genomic_DNA"/>
</dbReference>
<organism evidence="2 3">
    <name type="scientific">Stenotrophomonas ginsengisoli</name>
    <dbReference type="NCBI Taxonomy" id="336566"/>
    <lineage>
        <taxon>Bacteria</taxon>
        <taxon>Pseudomonadati</taxon>
        <taxon>Pseudomonadota</taxon>
        <taxon>Gammaproteobacteria</taxon>
        <taxon>Lysobacterales</taxon>
        <taxon>Lysobacteraceae</taxon>
        <taxon>Stenotrophomonas</taxon>
    </lineage>
</organism>
<protein>
    <recommendedName>
        <fullName evidence="4">DUF3108 domain-containing protein</fullName>
    </recommendedName>
</protein>